<proteinExistence type="predicted"/>
<dbReference type="InterPro" id="IPR010036">
    <property type="entry name" value="MDP_1_eu_arc"/>
</dbReference>
<dbReference type="Pfam" id="PF12689">
    <property type="entry name" value="Acid_PPase"/>
    <property type="match status" value="1"/>
</dbReference>
<organism evidence="2 3">
    <name type="scientific">Cylindrotheca closterium</name>
    <dbReference type="NCBI Taxonomy" id="2856"/>
    <lineage>
        <taxon>Eukaryota</taxon>
        <taxon>Sar</taxon>
        <taxon>Stramenopiles</taxon>
        <taxon>Ochrophyta</taxon>
        <taxon>Bacillariophyta</taxon>
        <taxon>Bacillariophyceae</taxon>
        <taxon>Bacillariophycidae</taxon>
        <taxon>Bacillariales</taxon>
        <taxon>Bacillariaceae</taxon>
        <taxon>Cylindrotheca</taxon>
    </lineage>
</organism>
<dbReference type="SFLD" id="SFLDG01131">
    <property type="entry name" value="C1.5.2:_MDP_Like"/>
    <property type="match status" value="1"/>
</dbReference>
<dbReference type="PANTHER" id="PTHR17901">
    <property type="entry name" value="MAGNESIUM-DEPENDENT PHOSPHATASE 1 MDP1"/>
    <property type="match status" value="1"/>
</dbReference>
<dbReference type="SFLD" id="SFLDS00003">
    <property type="entry name" value="Haloacid_Dehalogenase"/>
    <property type="match status" value="1"/>
</dbReference>
<dbReference type="InterPro" id="IPR023214">
    <property type="entry name" value="HAD_sf"/>
</dbReference>
<dbReference type="SUPFAM" id="SSF56784">
    <property type="entry name" value="HAD-like"/>
    <property type="match status" value="1"/>
</dbReference>
<name>A0AAD2CIU2_9STRA</name>
<accession>A0AAD2CIU2</accession>
<dbReference type="SFLD" id="SFLDG01129">
    <property type="entry name" value="C1.5:_HAD__Beta-PGM__Phosphata"/>
    <property type="match status" value="1"/>
</dbReference>
<dbReference type="EMBL" id="CAKOGP040000446">
    <property type="protein sequence ID" value="CAJ1935261.1"/>
    <property type="molecule type" value="Genomic_DNA"/>
</dbReference>
<dbReference type="InterPro" id="IPR036412">
    <property type="entry name" value="HAD-like_sf"/>
</dbReference>
<dbReference type="Gene3D" id="3.40.50.1000">
    <property type="entry name" value="HAD superfamily/HAD-like"/>
    <property type="match status" value="1"/>
</dbReference>
<sequence>MSGIENHDNDNDNYTRKVQQQPKMIVFDLDGCLWKPEMYELSWYGKGSPFKSDGNNKGNLISASGDKVHLLGNVRTIFSELYSNNNNNNNKTNNRHPQESLSTAAPLVGISSRTDEPDWALELLEKFRLDDGVTPMAAVFGNHDDNNNKKNSNNKSLMQNERIEISYDSKTSHFQRLSAKTGIALEDMVFFDNERGNCVQVAKLGVTVAYVPNGVTSKLYQAALDAFPTTSGEVVNLDK</sequence>
<gene>
    <name evidence="2" type="ORF">CYCCA115_LOCUS4597</name>
</gene>
<keyword evidence="3" id="KW-1185">Reference proteome</keyword>
<dbReference type="GO" id="GO:0003993">
    <property type="term" value="F:acid phosphatase activity"/>
    <property type="evidence" value="ECO:0007669"/>
    <property type="project" value="TreeGrafter"/>
</dbReference>
<comment type="caution">
    <text evidence="2">The sequence shown here is derived from an EMBL/GenBank/DDBJ whole genome shotgun (WGS) entry which is preliminary data.</text>
</comment>
<evidence type="ECO:0000313" key="2">
    <source>
        <dbReference type="EMBL" id="CAJ1935261.1"/>
    </source>
</evidence>
<evidence type="ECO:0008006" key="4">
    <source>
        <dbReference type="Google" id="ProtNLM"/>
    </source>
</evidence>
<dbReference type="PANTHER" id="PTHR17901:SF14">
    <property type="entry name" value="MAGNESIUM-DEPENDENT PHOSPHATASE 1"/>
    <property type="match status" value="1"/>
</dbReference>
<feature type="region of interest" description="Disordered" evidence="1">
    <location>
        <begin position="138"/>
        <end position="158"/>
    </location>
</feature>
<dbReference type="Proteomes" id="UP001295423">
    <property type="component" value="Unassembled WGS sequence"/>
</dbReference>
<reference evidence="2" key="1">
    <citation type="submission" date="2023-08" db="EMBL/GenBank/DDBJ databases">
        <authorList>
            <person name="Audoor S."/>
            <person name="Bilcke G."/>
        </authorList>
    </citation>
    <scope>NUCLEOTIDE SEQUENCE</scope>
</reference>
<dbReference type="NCBIfam" id="TIGR01685">
    <property type="entry name" value="MDP-1"/>
    <property type="match status" value="1"/>
</dbReference>
<evidence type="ECO:0000313" key="3">
    <source>
        <dbReference type="Proteomes" id="UP001295423"/>
    </source>
</evidence>
<evidence type="ECO:0000256" key="1">
    <source>
        <dbReference type="SAM" id="MobiDB-lite"/>
    </source>
</evidence>
<protein>
    <recommendedName>
        <fullName evidence="4">Magnesium-dependent phosphatase-1</fullName>
    </recommendedName>
</protein>
<dbReference type="AlphaFoldDB" id="A0AAD2CIU2"/>